<evidence type="ECO:0000256" key="10">
    <source>
        <dbReference type="ARBA" id="ARBA00035861"/>
    </source>
</evidence>
<dbReference type="InterPro" id="IPR020084">
    <property type="entry name" value="NUDIX_hydrolase_CS"/>
</dbReference>
<evidence type="ECO:0000256" key="9">
    <source>
        <dbReference type="ARBA" id="ARBA00023204"/>
    </source>
</evidence>
<dbReference type="CDD" id="cd03425">
    <property type="entry name" value="NUDIX_MutT_NudA_like"/>
    <property type="match status" value="1"/>
</dbReference>
<keyword evidence="4" id="KW-0235">DNA replication</keyword>
<dbReference type="Gene3D" id="3.90.79.10">
    <property type="entry name" value="Nucleoside Triphosphate Pyrophosphohydrolase"/>
    <property type="match status" value="1"/>
</dbReference>
<dbReference type="GeneID" id="96624195"/>
<dbReference type="PROSITE" id="PS00893">
    <property type="entry name" value="NUDIX_BOX"/>
    <property type="match status" value="1"/>
</dbReference>
<evidence type="ECO:0000256" key="6">
    <source>
        <dbReference type="ARBA" id="ARBA00022763"/>
    </source>
</evidence>
<dbReference type="Pfam" id="PF00293">
    <property type="entry name" value="NUDIX"/>
    <property type="match status" value="1"/>
</dbReference>
<dbReference type="EC" id="3.6.1.55" evidence="11"/>
<dbReference type="InterPro" id="IPR015797">
    <property type="entry name" value="NUDIX_hydrolase-like_dom_sf"/>
</dbReference>
<keyword evidence="8" id="KW-0460">Magnesium</keyword>
<dbReference type="PROSITE" id="PS51462">
    <property type="entry name" value="NUDIX"/>
    <property type="match status" value="1"/>
</dbReference>
<gene>
    <name evidence="14" type="ORF">IDM49_08070</name>
</gene>
<dbReference type="GO" id="GO:0008413">
    <property type="term" value="F:8-oxo-7,8-dihydroguanosine triphosphate pyrophosphatase activity"/>
    <property type="evidence" value="ECO:0007669"/>
    <property type="project" value="TreeGrafter"/>
</dbReference>
<dbReference type="KEGG" id="rter:IDM49_08070"/>
<dbReference type="Proteomes" id="UP000516404">
    <property type="component" value="Chromosome"/>
</dbReference>
<dbReference type="GO" id="GO:0044715">
    <property type="term" value="F:8-oxo-dGDP phosphatase activity"/>
    <property type="evidence" value="ECO:0007669"/>
    <property type="project" value="TreeGrafter"/>
</dbReference>
<evidence type="ECO:0000313" key="15">
    <source>
        <dbReference type="Proteomes" id="UP000516404"/>
    </source>
</evidence>
<sequence length="142" mass="15899">MSKQFDVQVVGAAILDSLENPTKILLSQRSGPESLRGKWEFPGGKVEAGETCQEALVRELVEELGIETKLSVEIPGPFEQGWQLTERHAMRVWCAEISAGEPRALERQLAVQWFDVAETLKEIDWIPADFPIVEALLATIQR</sequence>
<dbReference type="InterPro" id="IPR000086">
    <property type="entry name" value="NUDIX_hydrolase_dom"/>
</dbReference>
<evidence type="ECO:0000256" key="5">
    <source>
        <dbReference type="ARBA" id="ARBA00022723"/>
    </source>
</evidence>
<dbReference type="GO" id="GO:0046872">
    <property type="term" value="F:metal ion binding"/>
    <property type="evidence" value="ECO:0007669"/>
    <property type="project" value="UniProtKB-KW"/>
</dbReference>
<dbReference type="RefSeq" id="WP_190724135.1">
    <property type="nucleotide sequence ID" value="NZ_CP061539.1"/>
</dbReference>
<evidence type="ECO:0000259" key="13">
    <source>
        <dbReference type="PROSITE" id="PS51462"/>
    </source>
</evidence>
<evidence type="ECO:0000256" key="7">
    <source>
        <dbReference type="ARBA" id="ARBA00022801"/>
    </source>
</evidence>
<name>A0A7H2BC02_9MICC</name>
<dbReference type="GO" id="GO:0035539">
    <property type="term" value="F:8-oxo-7,8-dihydrodeoxyguanosine triphosphate pyrophosphatase activity"/>
    <property type="evidence" value="ECO:0007669"/>
    <property type="project" value="UniProtKB-EC"/>
</dbReference>
<dbReference type="PRINTS" id="PR00502">
    <property type="entry name" value="NUDIXFAMILY"/>
</dbReference>
<dbReference type="EMBL" id="CP061539">
    <property type="protein sequence ID" value="QNV37198.1"/>
    <property type="molecule type" value="Genomic_DNA"/>
</dbReference>
<comment type="similarity">
    <text evidence="2 12">Belongs to the Nudix hydrolase family.</text>
</comment>
<evidence type="ECO:0000313" key="14">
    <source>
        <dbReference type="EMBL" id="QNV37198.1"/>
    </source>
</evidence>
<comment type="cofactor">
    <cofactor evidence="1">
        <name>Mg(2+)</name>
        <dbReference type="ChEBI" id="CHEBI:18420"/>
    </cofactor>
</comment>
<dbReference type="SUPFAM" id="SSF55811">
    <property type="entry name" value="Nudix"/>
    <property type="match status" value="1"/>
</dbReference>
<keyword evidence="15" id="KW-1185">Reference proteome</keyword>
<dbReference type="InterPro" id="IPR047127">
    <property type="entry name" value="MutT-like"/>
</dbReference>
<keyword evidence="3" id="KW-0515">Mutator protein</keyword>
<evidence type="ECO:0000256" key="3">
    <source>
        <dbReference type="ARBA" id="ARBA00022457"/>
    </source>
</evidence>
<dbReference type="GO" id="GO:0006260">
    <property type="term" value="P:DNA replication"/>
    <property type="evidence" value="ECO:0007669"/>
    <property type="project" value="UniProtKB-KW"/>
</dbReference>
<dbReference type="PANTHER" id="PTHR47707:SF1">
    <property type="entry name" value="NUDIX HYDROLASE FAMILY PROTEIN"/>
    <property type="match status" value="1"/>
</dbReference>
<evidence type="ECO:0000256" key="1">
    <source>
        <dbReference type="ARBA" id="ARBA00001946"/>
    </source>
</evidence>
<keyword evidence="5" id="KW-0479">Metal-binding</keyword>
<accession>A0A7H2BC02</accession>
<protein>
    <recommendedName>
        <fullName evidence="11">8-oxo-dGTP diphosphatase</fullName>
        <ecNumber evidence="11">3.6.1.55</ecNumber>
    </recommendedName>
</protein>
<evidence type="ECO:0000256" key="12">
    <source>
        <dbReference type="RuleBase" id="RU003476"/>
    </source>
</evidence>
<keyword evidence="9" id="KW-0234">DNA repair</keyword>
<evidence type="ECO:0000256" key="11">
    <source>
        <dbReference type="ARBA" id="ARBA00038905"/>
    </source>
</evidence>
<dbReference type="InterPro" id="IPR020476">
    <property type="entry name" value="Nudix_hydrolase"/>
</dbReference>
<dbReference type="PANTHER" id="PTHR47707">
    <property type="entry name" value="8-OXO-DGTP DIPHOSPHATASE"/>
    <property type="match status" value="1"/>
</dbReference>
<dbReference type="AlphaFoldDB" id="A0A7H2BC02"/>
<comment type="catalytic activity">
    <reaction evidence="10">
        <text>8-oxo-dGTP + H2O = 8-oxo-dGMP + diphosphate + H(+)</text>
        <dbReference type="Rhea" id="RHEA:31575"/>
        <dbReference type="ChEBI" id="CHEBI:15377"/>
        <dbReference type="ChEBI" id="CHEBI:15378"/>
        <dbReference type="ChEBI" id="CHEBI:33019"/>
        <dbReference type="ChEBI" id="CHEBI:63224"/>
        <dbReference type="ChEBI" id="CHEBI:77896"/>
        <dbReference type="EC" id="3.6.1.55"/>
    </reaction>
</comment>
<evidence type="ECO:0000256" key="8">
    <source>
        <dbReference type="ARBA" id="ARBA00022842"/>
    </source>
</evidence>
<dbReference type="GO" id="GO:0044716">
    <property type="term" value="F:8-oxo-GDP phosphatase activity"/>
    <property type="evidence" value="ECO:0007669"/>
    <property type="project" value="TreeGrafter"/>
</dbReference>
<keyword evidence="7 12" id="KW-0378">Hydrolase</keyword>
<evidence type="ECO:0000256" key="4">
    <source>
        <dbReference type="ARBA" id="ARBA00022705"/>
    </source>
</evidence>
<evidence type="ECO:0000256" key="2">
    <source>
        <dbReference type="ARBA" id="ARBA00005582"/>
    </source>
</evidence>
<dbReference type="GO" id="GO:0006281">
    <property type="term" value="P:DNA repair"/>
    <property type="evidence" value="ECO:0007669"/>
    <property type="project" value="UniProtKB-KW"/>
</dbReference>
<organism evidence="14 15">
    <name type="scientific">Rothia terrae</name>
    <dbReference type="NCBI Taxonomy" id="396015"/>
    <lineage>
        <taxon>Bacteria</taxon>
        <taxon>Bacillati</taxon>
        <taxon>Actinomycetota</taxon>
        <taxon>Actinomycetes</taxon>
        <taxon>Micrococcales</taxon>
        <taxon>Micrococcaceae</taxon>
        <taxon>Rothia</taxon>
    </lineage>
</organism>
<reference evidence="14 15" key="1">
    <citation type="submission" date="2020-09" db="EMBL/GenBank/DDBJ databases">
        <title>Investigation of environmental microbes.</title>
        <authorList>
            <person name="Ou Y."/>
            <person name="Kang Q."/>
        </authorList>
    </citation>
    <scope>NUCLEOTIDE SEQUENCE [LARGE SCALE GENOMIC DNA]</scope>
    <source>
        <strain evidence="14 15">KJZ-14</strain>
    </source>
</reference>
<keyword evidence="6" id="KW-0227">DNA damage</keyword>
<proteinExistence type="inferred from homology"/>
<feature type="domain" description="Nudix hydrolase" evidence="13">
    <location>
        <begin position="5"/>
        <end position="138"/>
    </location>
</feature>